<organism evidence="1 2">
    <name type="scientific">Solanum verrucosum</name>
    <dbReference type="NCBI Taxonomy" id="315347"/>
    <lineage>
        <taxon>Eukaryota</taxon>
        <taxon>Viridiplantae</taxon>
        <taxon>Streptophyta</taxon>
        <taxon>Embryophyta</taxon>
        <taxon>Tracheophyta</taxon>
        <taxon>Spermatophyta</taxon>
        <taxon>Magnoliopsida</taxon>
        <taxon>eudicotyledons</taxon>
        <taxon>Gunneridae</taxon>
        <taxon>Pentapetalae</taxon>
        <taxon>asterids</taxon>
        <taxon>lamiids</taxon>
        <taxon>Solanales</taxon>
        <taxon>Solanaceae</taxon>
        <taxon>Solanoideae</taxon>
        <taxon>Solaneae</taxon>
        <taxon>Solanum</taxon>
    </lineage>
</organism>
<dbReference type="Pfam" id="PF03140">
    <property type="entry name" value="DUF247"/>
    <property type="match status" value="1"/>
</dbReference>
<dbReference type="PANTHER" id="PTHR31170">
    <property type="entry name" value="BNAC04G53230D PROTEIN"/>
    <property type="match status" value="1"/>
</dbReference>
<dbReference type="PANTHER" id="PTHR31170:SF25">
    <property type="entry name" value="BNAA09G04570D PROTEIN"/>
    <property type="match status" value="1"/>
</dbReference>
<keyword evidence="2" id="KW-1185">Reference proteome</keyword>
<dbReference type="Proteomes" id="UP001234989">
    <property type="component" value="Chromosome 4"/>
</dbReference>
<gene>
    <name evidence="1" type="ORF">MTR67_016562</name>
</gene>
<proteinExistence type="predicted"/>
<dbReference type="EMBL" id="CP133615">
    <property type="protein sequence ID" value="WMV23177.1"/>
    <property type="molecule type" value="Genomic_DNA"/>
</dbReference>
<reference evidence="1" key="1">
    <citation type="submission" date="2023-08" db="EMBL/GenBank/DDBJ databases">
        <title>A de novo genome assembly of Solanum verrucosum Schlechtendal, a Mexican diploid species geographically isolated from the other diploid A-genome species in potato relatives.</title>
        <authorList>
            <person name="Hosaka K."/>
        </authorList>
    </citation>
    <scope>NUCLEOTIDE SEQUENCE</scope>
    <source>
        <tissue evidence="1">Young leaves</tissue>
    </source>
</reference>
<dbReference type="InterPro" id="IPR004158">
    <property type="entry name" value="DUF247_pln"/>
</dbReference>
<sequence>MRNLIAYEQQSSDVQPKYFSGYATFMDYLIDSDKDVNLLRQKGIIENWMGEDKDVASLFKKIEIGVTVYFDFYYYEDCLKAIQHCEKTMEQNEGKFEAQLF</sequence>
<evidence type="ECO:0000313" key="2">
    <source>
        <dbReference type="Proteomes" id="UP001234989"/>
    </source>
</evidence>
<evidence type="ECO:0000313" key="1">
    <source>
        <dbReference type="EMBL" id="WMV23177.1"/>
    </source>
</evidence>
<accession>A0AAF0QI10</accession>
<name>A0AAF0QI10_SOLVR</name>
<dbReference type="AlphaFoldDB" id="A0AAF0QI10"/>
<protein>
    <submittedName>
        <fullName evidence="1">Uncharacterized protein</fullName>
    </submittedName>
</protein>